<proteinExistence type="predicted"/>
<evidence type="ECO:0000313" key="2">
    <source>
        <dbReference type="Proteomes" id="UP000677913"/>
    </source>
</evidence>
<dbReference type="InterPro" id="IPR017853">
    <property type="entry name" value="GH"/>
</dbReference>
<dbReference type="SUPFAM" id="SSF51445">
    <property type="entry name" value="(Trans)glycosidases"/>
    <property type="match status" value="1"/>
</dbReference>
<keyword evidence="2" id="KW-1185">Reference proteome</keyword>
<dbReference type="Proteomes" id="UP000677913">
    <property type="component" value="Unassembled WGS sequence"/>
</dbReference>
<protein>
    <submittedName>
        <fullName evidence="1">Uncharacterized protein</fullName>
    </submittedName>
</protein>
<dbReference type="EMBL" id="JAGSXH010000365">
    <property type="protein sequence ID" value="MBS2967161.1"/>
    <property type="molecule type" value="Genomic_DNA"/>
</dbReference>
<organism evidence="1 2">
    <name type="scientific">Actinocrinis puniceicyclus</name>
    <dbReference type="NCBI Taxonomy" id="977794"/>
    <lineage>
        <taxon>Bacteria</taxon>
        <taxon>Bacillati</taxon>
        <taxon>Actinomycetota</taxon>
        <taxon>Actinomycetes</taxon>
        <taxon>Catenulisporales</taxon>
        <taxon>Actinospicaceae</taxon>
        <taxon>Actinocrinis</taxon>
    </lineage>
</organism>
<gene>
    <name evidence="1" type="ORF">KGA66_29300</name>
</gene>
<comment type="caution">
    <text evidence="1">The sequence shown here is derived from an EMBL/GenBank/DDBJ whole genome shotgun (WGS) entry which is preliminary data.</text>
</comment>
<feature type="non-terminal residue" evidence="1">
    <location>
        <position position="206"/>
    </location>
</feature>
<accession>A0A8J8BGI1</accession>
<evidence type="ECO:0000313" key="1">
    <source>
        <dbReference type="EMBL" id="MBS2967161.1"/>
    </source>
</evidence>
<sequence>MYGFSEDGTQPADQYIQPLGINAFRGGGWFSGGWIRDNYQLGSATQADINSILAEAKRLTQPPYHAQYQVLLTDLYGLNGGQPSNTMYPCDNGNCSNWATFIDQTVAALQASGLKLAYDIDNEPDISVFWKAGVNSTQYFQMWDTAYRELRKVAPGATIVGPSFAYTPLRNSGEWSTWLAHVKSAGTVPDMITNHDEGDVDDPVAV</sequence>
<name>A0A8J8BGI1_9ACTN</name>
<dbReference type="Gene3D" id="3.20.20.80">
    <property type="entry name" value="Glycosidases"/>
    <property type="match status" value="1"/>
</dbReference>
<dbReference type="AlphaFoldDB" id="A0A8J8BGI1"/>
<reference evidence="1" key="1">
    <citation type="submission" date="2021-04" db="EMBL/GenBank/DDBJ databases">
        <title>Genome based classification of Actinospica acidithermotolerans sp. nov., an actinobacterium isolated from an Indonesian hot spring.</title>
        <authorList>
            <person name="Kusuma A.B."/>
            <person name="Putra K.E."/>
            <person name="Nafisah S."/>
            <person name="Loh J."/>
            <person name="Nouioui I."/>
            <person name="Goodfellow M."/>
        </authorList>
    </citation>
    <scope>NUCLEOTIDE SEQUENCE</scope>
    <source>
        <strain evidence="1">DSM 45618</strain>
    </source>
</reference>